<comment type="similarity">
    <text evidence="1 4">Belongs to the bacterial solute-binding protein 3 family.</text>
</comment>
<proteinExistence type="inferred from homology"/>
<keyword evidence="2" id="KW-0813">Transport</keyword>
<dbReference type="HOGENOM" id="CLU_019602_3_2_6"/>
<keyword evidence="3 5" id="KW-0732">Signal</keyword>
<accession>A0A061JP94</accession>
<dbReference type="InterPro" id="IPR001638">
    <property type="entry name" value="Solute-binding_3/MltF_N"/>
</dbReference>
<dbReference type="SUPFAM" id="SSF53850">
    <property type="entry name" value="Periplasmic binding protein-like II"/>
    <property type="match status" value="1"/>
</dbReference>
<dbReference type="CDD" id="cd13692">
    <property type="entry name" value="PBP2_BztA"/>
    <property type="match status" value="1"/>
</dbReference>
<protein>
    <submittedName>
        <fullName evidence="7">Amino acid ABC transporter substrate-binding protein</fullName>
    </submittedName>
</protein>
<evidence type="ECO:0000256" key="3">
    <source>
        <dbReference type="ARBA" id="ARBA00022729"/>
    </source>
</evidence>
<comment type="caution">
    <text evidence="7">The sequence shown here is derived from an EMBL/GenBank/DDBJ whole genome shotgun (WGS) entry which is preliminary data.</text>
</comment>
<dbReference type="RefSeq" id="WP_024162427.1">
    <property type="nucleotide sequence ID" value="NZ_KK020677.1"/>
</dbReference>
<name>A0A061JP94_STUST</name>
<organism evidence="7 8">
    <name type="scientific">Stutzerimonas stutzeri KOS6</name>
    <dbReference type="NCBI Taxonomy" id="1218352"/>
    <lineage>
        <taxon>Bacteria</taxon>
        <taxon>Pseudomonadati</taxon>
        <taxon>Pseudomonadota</taxon>
        <taxon>Gammaproteobacteria</taxon>
        <taxon>Pseudomonadales</taxon>
        <taxon>Pseudomonadaceae</taxon>
        <taxon>Stutzerimonas</taxon>
    </lineage>
</organism>
<dbReference type="Proteomes" id="UP000026923">
    <property type="component" value="Unassembled WGS sequence"/>
</dbReference>
<dbReference type="eggNOG" id="COG0834">
    <property type="taxonomic scope" value="Bacteria"/>
</dbReference>
<dbReference type="InterPro" id="IPR018313">
    <property type="entry name" value="SBP_3_CS"/>
</dbReference>
<dbReference type="SMART" id="SM00062">
    <property type="entry name" value="PBPb"/>
    <property type="match status" value="1"/>
</dbReference>
<evidence type="ECO:0000313" key="8">
    <source>
        <dbReference type="Proteomes" id="UP000026923"/>
    </source>
</evidence>
<evidence type="ECO:0000256" key="2">
    <source>
        <dbReference type="ARBA" id="ARBA00022448"/>
    </source>
</evidence>
<dbReference type="InterPro" id="IPR051455">
    <property type="entry name" value="Bact_solute-bind_prot3"/>
</dbReference>
<dbReference type="PROSITE" id="PS01039">
    <property type="entry name" value="SBP_BACTERIAL_3"/>
    <property type="match status" value="1"/>
</dbReference>
<dbReference type="EMBL" id="AMCZ02000026">
    <property type="protein sequence ID" value="EWC40009.1"/>
    <property type="molecule type" value="Genomic_DNA"/>
</dbReference>
<sequence length="342" mass="36894">MIRVKSTLAALGAVSLLGVSGMAQAGATLDAVQKKGFVQCGISDGLPGFSFADAKGNYQGLDVDVCRAVAAAVFGDANKVKYSPLTAKERFTALQSGEVDMLSRNTTWTSSRDAAMGLNFTGVTYYDGQGFLVNKELGVKSAKELDGATVCIQAGTTTELNLSDYFRANNLKYTPITYDTSDESAKSLESGRCDVLTSDQSQLYAQRIKLANPDEYVVLPEVISKEPLGPAVRQGDEEWFDIVRWSLFAMLNAEELGITSANVEEKAKSTKNPDVARLLGVEGEYGKDLKLPKDWAVQIVKQVGNYGEIFDRNVGAGSELKIERGLNALWNNGGVQYAPPVR</sequence>
<dbReference type="GO" id="GO:0006865">
    <property type="term" value="P:amino acid transport"/>
    <property type="evidence" value="ECO:0007669"/>
    <property type="project" value="TreeGrafter"/>
</dbReference>
<evidence type="ECO:0000259" key="6">
    <source>
        <dbReference type="SMART" id="SM00062"/>
    </source>
</evidence>
<dbReference type="Pfam" id="PF00497">
    <property type="entry name" value="SBP_bac_3"/>
    <property type="match status" value="1"/>
</dbReference>
<feature type="chain" id="PRO_5001601891" evidence="5">
    <location>
        <begin position="26"/>
        <end position="342"/>
    </location>
</feature>
<feature type="signal peptide" evidence="5">
    <location>
        <begin position="1"/>
        <end position="25"/>
    </location>
</feature>
<feature type="domain" description="Solute-binding protein family 3/N-terminal" evidence="6">
    <location>
        <begin position="37"/>
        <end position="266"/>
    </location>
</feature>
<dbReference type="Gene3D" id="3.40.190.10">
    <property type="entry name" value="Periplasmic binding protein-like II"/>
    <property type="match status" value="2"/>
</dbReference>
<evidence type="ECO:0000256" key="5">
    <source>
        <dbReference type="SAM" id="SignalP"/>
    </source>
</evidence>
<dbReference type="PANTHER" id="PTHR30085">
    <property type="entry name" value="AMINO ACID ABC TRANSPORTER PERMEASE"/>
    <property type="match status" value="1"/>
</dbReference>
<evidence type="ECO:0000256" key="4">
    <source>
        <dbReference type="RuleBase" id="RU003744"/>
    </source>
</evidence>
<reference evidence="7 8" key="1">
    <citation type="journal article" date="2013" name="Genome Announc.">
        <title>Draft Genome of the Nitrogen-Fixing Bacterium Pseudomonas stutzeri Strain KOS6 Isolated from Industrial Hydrocarbon Sludge.</title>
        <authorList>
            <person name="Grigoryeva T.V."/>
            <person name="Laikov A.V."/>
            <person name="Naumova R.P."/>
            <person name="Manolov A.I."/>
            <person name="Larin A.K."/>
            <person name="Karpova I.Y."/>
            <person name="Semashko T.A."/>
            <person name="Alexeev D.G."/>
            <person name="Kostryukova E.S."/>
            <person name="Muller R."/>
            <person name="Govorun V.M."/>
        </authorList>
    </citation>
    <scope>NUCLEOTIDE SEQUENCE [LARGE SCALE GENOMIC DNA]</scope>
    <source>
        <strain evidence="7 8">KOS6</strain>
    </source>
</reference>
<evidence type="ECO:0000256" key="1">
    <source>
        <dbReference type="ARBA" id="ARBA00010333"/>
    </source>
</evidence>
<dbReference type="AlphaFoldDB" id="A0A061JP94"/>
<evidence type="ECO:0000313" key="7">
    <source>
        <dbReference type="EMBL" id="EWC40009.1"/>
    </source>
</evidence>
<gene>
    <name evidence="7" type="ORF">B597_017035</name>
</gene>
<dbReference type="OrthoDB" id="9777941at2"/>
<dbReference type="PANTHER" id="PTHR30085:SF7">
    <property type="entry name" value="AMINO-ACID ABC TRANSPORTER-BINDING PROTEIN YHDW-RELATED"/>
    <property type="match status" value="1"/>
</dbReference>